<keyword evidence="1" id="KW-0812">Transmembrane</keyword>
<evidence type="ECO:0000313" key="3">
    <source>
        <dbReference type="Proteomes" id="UP001377567"/>
    </source>
</evidence>
<feature type="transmembrane region" description="Helical" evidence="1">
    <location>
        <begin position="189"/>
        <end position="210"/>
    </location>
</feature>
<evidence type="ECO:0000313" key="2">
    <source>
        <dbReference type="EMBL" id="GMM58311.1"/>
    </source>
</evidence>
<sequence length="395" mass="45723">MELYVRLNDSTDKDYAFQLPENATVNSHIKAIFSTSAARIKQRVALSDLMVIRPSIFHEYEPVEYYKSTHPGHLTEGGCLIFDYKADRKEYLEKLDYEKPLIDQLWPGQLIVPQWRMSKKYVAIYVAIMAAWLYTDLPDCISPTPGICITNQLSRMLIPILEKWGVQADLVNKLREEITPNYNSVAAQWAFFGLHVLKVLFTTFFFYIAMANPFSFNPIKMYKIRNVAITQKNEKIQALLKYLGWIGARRATYDDYQTNYYDYIIKKFGGVVQAYRAGAIKRAAAPGVPLGAGEGFQTPLEERFTGNTFKRIDEENPKFILSEEYFCELENNLKELLDEADGNIGRMNAEIRRFRRYGIYEPSEKLKHVVDVRKEIYIKDKEIAEAGKTADKKRD</sequence>
<dbReference type="Proteomes" id="UP001377567">
    <property type="component" value="Unassembled WGS sequence"/>
</dbReference>
<dbReference type="InterPro" id="IPR022757">
    <property type="entry name" value="Gsf2"/>
</dbReference>
<proteinExistence type="predicted"/>
<gene>
    <name evidence="2" type="ORF">DAKH74_049280</name>
</gene>
<name>A0AAV5S4E3_MAUHU</name>
<keyword evidence="1" id="KW-0472">Membrane</keyword>
<reference evidence="2 3" key="1">
    <citation type="journal article" date="2023" name="Elife">
        <title>Identification of key yeast species and microbe-microbe interactions impacting larval growth of Drosophila in the wild.</title>
        <authorList>
            <person name="Mure A."/>
            <person name="Sugiura Y."/>
            <person name="Maeda R."/>
            <person name="Honda K."/>
            <person name="Sakurai N."/>
            <person name="Takahashi Y."/>
            <person name="Watada M."/>
            <person name="Katoh T."/>
            <person name="Gotoh A."/>
            <person name="Gotoh Y."/>
            <person name="Taniguchi I."/>
            <person name="Nakamura K."/>
            <person name="Hayashi T."/>
            <person name="Katayama T."/>
            <person name="Uemura T."/>
            <person name="Hattori Y."/>
        </authorList>
    </citation>
    <scope>NUCLEOTIDE SEQUENCE [LARGE SCALE GENOMIC DNA]</scope>
    <source>
        <strain evidence="2 3">KH-74</strain>
    </source>
</reference>
<evidence type="ECO:0000256" key="1">
    <source>
        <dbReference type="SAM" id="Phobius"/>
    </source>
</evidence>
<comment type="caution">
    <text evidence="2">The sequence shown here is derived from an EMBL/GenBank/DDBJ whole genome shotgun (WGS) entry which is preliminary data.</text>
</comment>
<keyword evidence="3" id="KW-1185">Reference proteome</keyword>
<organism evidence="2 3">
    <name type="scientific">Maudiozyma humilis</name>
    <name type="common">Sour dough yeast</name>
    <name type="synonym">Kazachstania humilis</name>
    <dbReference type="NCBI Taxonomy" id="51915"/>
    <lineage>
        <taxon>Eukaryota</taxon>
        <taxon>Fungi</taxon>
        <taxon>Dikarya</taxon>
        <taxon>Ascomycota</taxon>
        <taxon>Saccharomycotina</taxon>
        <taxon>Saccharomycetes</taxon>
        <taxon>Saccharomycetales</taxon>
        <taxon>Saccharomycetaceae</taxon>
        <taxon>Maudiozyma</taxon>
    </lineage>
</organism>
<dbReference type="AlphaFoldDB" id="A0AAV5S4E3"/>
<dbReference type="EMBL" id="BTGD01000025">
    <property type="protein sequence ID" value="GMM58311.1"/>
    <property type="molecule type" value="Genomic_DNA"/>
</dbReference>
<dbReference type="Pfam" id="PF11055">
    <property type="entry name" value="Gsf2"/>
    <property type="match status" value="1"/>
</dbReference>
<keyword evidence="1" id="KW-1133">Transmembrane helix</keyword>
<protein>
    <submittedName>
        <fullName evidence="2">Gsf2 protein</fullName>
    </submittedName>
</protein>
<accession>A0AAV5S4E3</accession>